<dbReference type="InterPro" id="IPR008334">
    <property type="entry name" value="5'-Nucleotdase_C"/>
</dbReference>
<dbReference type="RefSeq" id="WP_161743654.1">
    <property type="nucleotide sequence ID" value="NZ_JAAAMV010000009.1"/>
</dbReference>
<keyword evidence="2" id="KW-0378">Hydrolase</keyword>
<dbReference type="InterPro" id="IPR006179">
    <property type="entry name" value="5_nucleotidase/apyrase"/>
</dbReference>
<dbReference type="InterPro" id="IPR004843">
    <property type="entry name" value="Calcineurin-like_PHP"/>
</dbReference>
<evidence type="ECO:0000256" key="1">
    <source>
        <dbReference type="ARBA" id="ARBA00022729"/>
    </source>
</evidence>
<dbReference type="SUPFAM" id="SSF55816">
    <property type="entry name" value="5'-nucleotidase (syn. UDP-sugar hydrolase), C-terminal domain"/>
    <property type="match status" value="1"/>
</dbReference>
<feature type="domain" description="Calcineurin-like phosphoesterase" evidence="3">
    <location>
        <begin position="9"/>
        <end position="230"/>
    </location>
</feature>
<dbReference type="PANTHER" id="PTHR11575:SF24">
    <property type="entry name" value="5'-NUCLEOTIDASE"/>
    <property type="match status" value="1"/>
</dbReference>
<dbReference type="PRINTS" id="PR01607">
    <property type="entry name" value="APYRASEFAMLY"/>
</dbReference>
<evidence type="ECO:0000313" key="6">
    <source>
        <dbReference type="Proteomes" id="UP000665561"/>
    </source>
</evidence>
<dbReference type="Proteomes" id="UP000665561">
    <property type="component" value="Unassembled WGS sequence"/>
</dbReference>
<feature type="domain" description="5'-Nucleotidase C-terminal" evidence="4">
    <location>
        <begin position="325"/>
        <end position="459"/>
    </location>
</feature>
<organism evidence="5 6">
    <name type="scientific">Paenibacillus glycinis</name>
    <dbReference type="NCBI Taxonomy" id="2697035"/>
    <lineage>
        <taxon>Bacteria</taxon>
        <taxon>Bacillati</taxon>
        <taxon>Bacillota</taxon>
        <taxon>Bacilli</taxon>
        <taxon>Bacillales</taxon>
        <taxon>Paenibacillaceae</taxon>
        <taxon>Paenibacillus</taxon>
    </lineage>
</organism>
<dbReference type="InterPro" id="IPR036907">
    <property type="entry name" value="5'-Nucleotdase_C_sf"/>
</dbReference>
<dbReference type="SUPFAM" id="SSF56300">
    <property type="entry name" value="Metallo-dependent phosphatases"/>
    <property type="match status" value="1"/>
</dbReference>
<evidence type="ECO:0000256" key="2">
    <source>
        <dbReference type="RuleBase" id="RU362119"/>
    </source>
</evidence>
<accession>A0ABW9XQB9</accession>
<evidence type="ECO:0000259" key="3">
    <source>
        <dbReference type="Pfam" id="PF00149"/>
    </source>
</evidence>
<dbReference type="InterPro" id="IPR029052">
    <property type="entry name" value="Metallo-depent_PP-like"/>
</dbReference>
<dbReference type="PANTHER" id="PTHR11575">
    <property type="entry name" value="5'-NUCLEOTIDASE-RELATED"/>
    <property type="match status" value="1"/>
</dbReference>
<dbReference type="Gene3D" id="3.90.780.10">
    <property type="entry name" value="5'-Nucleotidase, C-terminal domain"/>
    <property type="match status" value="1"/>
</dbReference>
<dbReference type="Gene3D" id="3.60.21.10">
    <property type="match status" value="1"/>
</dbReference>
<reference evidence="5 6" key="1">
    <citation type="submission" date="2020-01" db="EMBL/GenBank/DDBJ databases">
        <title>Paenibacillus soybeanensis sp. nov. isolated from the nodules of soybean (Glycine max(L.) Merr).</title>
        <authorList>
            <person name="Wang H."/>
        </authorList>
    </citation>
    <scope>NUCLEOTIDE SEQUENCE [LARGE SCALE GENOMIC DNA]</scope>
    <source>
        <strain evidence="5 6">T1</strain>
    </source>
</reference>
<proteinExistence type="inferred from homology"/>
<evidence type="ECO:0008006" key="7">
    <source>
        <dbReference type="Google" id="ProtNLM"/>
    </source>
</evidence>
<keyword evidence="1" id="KW-0732">Signal</keyword>
<comment type="caution">
    <text evidence="5">The sequence shown here is derived from an EMBL/GenBank/DDBJ whole genome shotgun (WGS) entry which is preliminary data.</text>
</comment>
<keyword evidence="2" id="KW-0547">Nucleotide-binding</keyword>
<dbReference type="Pfam" id="PF02872">
    <property type="entry name" value="5_nucleotid_C"/>
    <property type="match status" value="1"/>
</dbReference>
<name>A0ABW9XQB9_9BACL</name>
<dbReference type="Pfam" id="PF00149">
    <property type="entry name" value="Metallophos"/>
    <property type="match status" value="1"/>
</dbReference>
<dbReference type="EMBL" id="JAAAMV010000009">
    <property type="protein sequence ID" value="NBD24844.1"/>
    <property type="molecule type" value="Genomic_DNA"/>
</dbReference>
<protein>
    <recommendedName>
        <fullName evidence="7">Bifunctional metallophosphatase/5'-nucleotidase</fullName>
    </recommendedName>
</protein>
<evidence type="ECO:0000313" key="5">
    <source>
        <dbReference type="EMBL" id="NBD24844.1"/>
    </source>
</evidence>
<evidence type="ECO:0000259" key="4">
    <source>
        <dbReference type="Pfam" id="PF02872"/>
    </source>
</evidence>
<comment type="similarity">
    <text evidence="2">Belongs to the 5'-nucleotidase family.</text>
</comment>
<keyword evidence="6" id="KW-1185">Reference proteome</keyword>
<gene>
    <name evidence="5" type="ORF">GT019_13245</name>
</gene>
<sequence length="510" mass="55824">MANDEKSITILCVNDFHAEILPTNRTLGSARLAGAIHRFKRDNPDTIVVFGGDNFKGDPIAEYFRGEPVTNLMRTVGAVASAVGNHDFDFGIEQMRDWQVRGAFSFLAANVMDKSSLSVPDFVKPYLMVERNGLKIAFIGLSTKEPMDNVDRPRDIHALEIADGVEIAKKWVEYLQAGNDPLGKPDAIIALTHYGLKLAVDDKTPVGEEAISLCRQVPGLAGVLTAHWHQFMSLDIEQVAVAQGGSHGKGFALLTLRFTHDHRLLRVTPSFIDYSDSLLPIEPDERIEAQVEHYHRLAMEELGAVIGVAKSDIVHRSPAGNEVLPEGTPLSKLAVHVMQQATGSAIAMMYAGRMGSGIKQGNITLYLLNKVLFFANRIVTMKLQGRDIVRNIENGICTLKREGASPLAFGGVRVTADYAKPFGQRIETIALEDGTPLMPEKYYAIAVDEFLASDEMGYDFSNGADRIVTDGTVRSGMIESIRANGGLDEEMPTNFTLKNKPRIGGDAICR</sequence>